<feature type="region of interest" description="Disordered" evidence="1">
    <location>
        <begin position="1"/>
        <end position="53"/>
    </location>
</feature>
<dbReference type="InterPro" id="IPR035924">
    <property type="entry name" value="FlaG-like_sf"/>
</dbReference>
<keyword evidence="2" id="KW-0966">Cell projection</keyword>
<proteinExistence type="predicted"/>
<dbReference type="EMBL" id="QFGA01000003">
    <property type="protein sequence ID" value="TEB04922.1"/>
    <property type="molecule type" value="Genomic_DNA"/>
</dbReference>
<organism evidence="2 3">
    <name type="scientific">Pelotomaculum schinkii</name>
    <dbReference type="NCBI Taxonomy" id="78350"/>
    <lineage>
        <taxon>Bacteria</taxon>
        <taxon>Bacillati</taxon>
        <taxon>Bacillota</taxon>
        <taxon>Clostridia</taxon>
        <taxon>Eubacteriales</taxon>
        <taxon>Desulfotomaculaceae</taxon>
        <taxon>Pelotomaculum</taxon>
    </lineage>
</organism>
<keyword evidence="2" id="KW-0282">Flagellum</keyword>
<protein>
    <submittedName>
        <fullName evidence="2">Flagellar protein FlaG</fullName>
    </submittedName>
</protein>
<dbReference type="RefSeq" id="WP_190259208.1">
    <property type="nucleotide sequence ID" value="NZ_QFGA01000003.1"/>
</dbReference>
<dbReference type="Proteomes" id="UP000298324">
    <property type="component" value="Unassembled WGS sequence"/>
</dbReference>
<dbReference type="PANTHER" id="PTHR37166:SF1">
    <property type="entry name" value="PROTEIN FLAG"/>
    <property type="match status" value="1"/>
</dbReference>
<feature type="compositionally biased region" description="Basic and acidic residues" evidence="1">
    <location>
        <begin position="17"/>
        <end position="27"/>
    </location>
</feature>
<sequence>MKVQSIDSTSLPLQPDLKTKTFPERQETNPTNVKSQFQSQDESEKTSSPEVLEEAVDKANRTLETYGTELRFSIHEASGEIMVRVINTKDDSIIREIPPERVLDFVANVKKMLGIIIDKLI</sequence>
<evidence type="ECO:0000313" key="2">
    <source>
        <dbReference type="EMBL" id="TEB04922.1"/>
    </source>
</evidence>
<gene>
    <name evidence="2" type="ORF">Psch_03685</name>
</gene>
<reference evidence="2 3" key="1">
    <citation type="journal article" date="2018" name="Environ. Microbiol.">
        <title>Novel energy conservation strategies and behaviour of Pelotomaculum schinkii driving syntrophic propionate catabolism.</title>
        <authorList>
            <person name="Hidalgo-Ahumada C.A.P."/>
            <person name="Nobu M.K."/>
            <person name="Narihiro T."/>
            <person name="Tamaki H."/>
            <person name="Liu W.T."/>
            <person name="Kamagata Y."/>
            <person name="Stams A.J.M."/>
            <person name="Imachi H."/>
            <person name="Sousa D.Z."/>
        </authorList>
    </citation>
    <scope>NUCLEOTIDE SEQUENCE [LARGE SCALE GENOMIC DNA]</scope>
    <source>
        <strain evidence="2 3">HH</strain>
    </source>
</reference>
<dbReference type="InterPro" id="IPR005186">
    <property type="entry name" value="FlaG"/>
</dbReference>
<feature type="compositionally biased region" description="Polar residues" evidence="1">
    <location>
        <begin position="1"/>
        <end position="12"/>
    </location>
</feature>
<dbReference type="PANTHER" id="PTHR37166">
    <property type="entry name" value="PROTEIN FLAG"/>
    <property type="match status" value="1"/>
</dbReference>
<dbReference type="Pfam" id="PF03646">
    <property type="entry name" value="FlaG"/>
    <property type="match status" value="1"/>
</dbReference>
<keyword evidence="2" id="KW-0969">Cilium</keyword>
<dbReference type="Gene3D" id="3.30.160.170">
    <property type="entry name" value="FlaG-like"/>
    <property type="match status" value="1"/>
</dbReference>
<dbReference type="AlphaFoldDB" id="A0A4Y7R818"/>
<comment type="caution">
    <text evidence="2">The sequence shown here is derived from an EMBL/GenBank/DDBJ whole genome shotgun (WGS) entry which is preliminary data.</text>
</comment>
<accession>A0A4Y7R818</accession>
<evidence type="ECO:0000313" key="3">
    <source>
        <dbReference type="Proteomes" id="UP000298324"/>
    </source>
</evidence>
<keyword evidence="3" id="KW-1185">Reference proteome</keyword>
<evidence type="ECO:0000256" key="1">
    <source>
        <dbReference type="SAM" id="MobiDB-lite"/>
    </source>
</evidence>
<dbReference type="SUPFAM" id="SSF160214">
    <property type="entry name" value="FlaG-like"/>
    <property type="match status" value="1"/>
</dbReference>
<name>A0A4Y7R818_9FIRM</name>
<feature type="compositionally biased region" description="Polar residues" evidence="1">
    <location>
        <begin position="28"/>
        <end position="40"/>
    </location>
</feature>